<feature type="domain" description="HTH cro/C1-type" evidence="4">
    <location>
        <begin position="14"/>
        <end position="68"/>
    </location>
</feature>
<reference evidence="5 6" key="1">
    <citation type="journal article" date="2016" name="Front. Microbiol.">
        <title>Genome Sequence of Type Strains of Genus Stenotrophomonas.</title>
        <authorList>
            <person name="Patil P.P."/>
            <person name="Midha S."/>
            <person name="Kumar S."/>
            <person name="Patil P.B."/>
        </authorList>
    </citation>
    <scope>NUCLEOTIDE SEQUENCE [LARGE SCALE GENOMIC DNA]</scope>
    <source>
        <strain evidence="5 6">LMG 978</strain>
    </source>
</reference>
<evidence type="ECO:0000259" key="4">
    <source>
        <dbReference type="PROSITE" id="PS50943"/>
    </source>
</evidence>
<sequence>MVEHTNQAKLADVIRAHRIALGVSQEVFADHIEMHRAYYSKIERGEKNVTLATLERVADGLGTSMSALLRAAGL</sequence>
<dbReference type="InterPro" id="IPR010982">
    <property type="entry name" value="Lambda_DNA-bd_dom_sf"/>
</dbReference>
<dbReference type="PANTHER" id="PTHR46797">
    <property type="entry name" value="HTH-TYPE TRANSCRIPTIONAL REGULATOR"/>
    <property type="match status" value="1"/>
</dbReference>
<dbReference type="SUPFAM" id="SSF47413">
    <property type="entry name" value="lambda repressor-like DNA-binding domains"/>
    <property type="match status" value="1"/>
</dbReference>
<dbReference type="InterPro" id="IPR001387">
    <property type="entry name" value="Cro/C1-type_HTH"/>
</dbReference>
<protein>
    <submittedName>
        <fullName evidence="5">Transcriptional regulator</fullName>
    </submittedName>
</protein>
<dbReference type="AlphaFoldDB" id="A0A0R0AUT2"/>
<comment type="caution">
    <text evidence="5">The sequence shown here is derived from an EMBL/GenBank/DDBJ whole genome shotgun (WGS) entry which is preliminary data.</text>
</comment>
<dbReference type="OrthoDB" id="9800901at2"/>
<dbReference type="SMART" id="SM00530">
    <property type="entry name" value="HTH_XRE"/>
    <property type="match status" value="1"/>
</dbReference>
<keyword evidence="3" id="KW-0804">Transcription</keyword>
<keyword evidence="1" id="KW-0805">Transcription regulation</keyword>
<dbReference type="GO" id="GO:0003700">
    <property type="term" value="F:DNA-binding transcription factor activity"/>
    <property type="evidence" value="ECO:0007669"/>
    <property type="project" value="TreeGrafter"/>
</dbReference>
<dbReference type="PANTHER" id="PTHR46797:SF23">
    <property type="entry name" value="HTH-TYPE TRANSCRIPTIONAL REGULATOR SUTR"/>
    <property type="match status" value="1"/>
</dbReference>
<dbReference type="InterPro" id="IPR050807">
    <property type="entry name" value="TransReg_Diox_bact_type"/>
</dbReference>
<evidence type="ECO:0000256" key="2">
    <source>
        <dbReference type="ARBA" id="ARBA00023125"/>
    </source>
</evidence>
<dbReference type="GO" id="GO:0003677">
    <property type="term" value="F:DNA binding"/>
    <property type="evidence" value="ECO:0007669"/>
    <property type="project" value="UniProtKB-KW"/>
</dbReference>
<dbReference type="PROSITE" id="PS50943">
    <property type="entry name" value="HTH_CROC1"/>
    <property type="match status" value="1"/>
</dbReference>
<name>A0A0R0AUT2_9GAMM</name>
<organism evidence="5 6">
    <name type="scientific">Stenotrophomonas beteli</name>
    <dbReference type="NCBI Taxonomy" id="3384461"/>
    <lineage>
        <taxon>Bacteria</taxon>
        <taxon>Pseudomonadati</taxon>
        <taxon>Pseudomonadota</taxon>
        <taxon>Gammaproteobacteria</taxon>
        <taxon>Lysobacterales</taxon>
        <taxon>Lysobacteraceae</taxon>
        <taxon>Stenotrophomonas</taxon>
        <taxon>Stenotrophomonas maltophilia group</taxon>
    </lineage>
</organism>
<dbReference type="RefSeq" id="WP_049412847.1">
    <property type="nucleotide sequence ID" value="NZ_CBCPIZ010000007.1"/>
</dbReference>
<evidence type="ECO:0000256" key="3">
    <source>
        <dbReference type="ARBA" id="ARBA00023163"/>
    </source>
</evidence>
<dbReference type="Gene3D" id="1.10.260.40">
    <property type="entry name" value="lambda repressor-like DNA-binding domains"/>
    <property type="match status" value="1"/>
</dbReference>
<gene>
    <name evidence="5" type="ORF">ARC23_16420</name>
</gene>
<evidence type="ECO:0000313" key="6">
    <source>
        <dbReference type="Proteomes" id="UP000051757"/>
    </source>
</evidence>
<dbReference type="Pfam" id="PF01381">
    <property type="entry name" value="HTH_3"/>
    <property type="match status" value="1"/>
</dbReference>
<dbReference type="EMBL" id="LLXV01000057">
    <property type="protein sequence ID" value="KRG48425.1"/>
    <property type="molecule type" value="Genomic_DNA"/>
</dbReference>
<keyword evidence="6" id="KW-1185">Reference proteome</keyword>
<keyword evidence="2" id="KW-0238">DNA-binding</keyword>
<accession>A0A0R0AUT2</accession>
<dbReference type="Proteomes" id="UP000051757">
    <property type="component" value="Unassembled WGS sequence"/>
</dbReference>
<evidence type="ECO:0000313" key="5">
    <source>
        <dbReference type="EMBL" id="KRG48425.1"/>
    </source>
</evidence>
<dbReference type="CDD" id="cd00093">
    <property type="entry name" value="HTH_XRE"/>
    <property type="match status" value="1"/>
</dbReference>
<proteinExistence type="predicted"/>
<evidence type="ECO:0000256" key="1">
    <source>
        <dbReference type="ARBA" id="ARBA00023015"/>
    </source>
</evidence>
<dbReference type="GO" id="GO:0005829">
    <property type="term" value="C:cytosol"/>
    <property type="evidence" value="ECO:0007669"/>
    <property type="project" value="TreeGrafter"/>
</dbReference>